<dbReference type="AlphaFoldDB" id="A0A6N1AQU9"/>
<protein>
    <submittedName>
        <fullName evidence="1">Uncharacterized protein</fullName>
    </submittedName>
</protein>
<evidence type="ECO:0000313" key="1">
    <source>
        <dbReference type="EMBL" id="QKS53733.1"/>
    </source>
</evidence>
<dbReference type="OrthoDB" id="7308025at2"/>
<organism evidence="1 2">
    <name type="scientific">Azospirillum oryzae</name>
    <dbReference type="NCBI Taxonomy" id="286727"/>
    <lineage>
        <taxon>Bacteria</taxon>
        <taxon>Pseudomonadati</taxon>
        <taxon>Pseudomonadota</taxon>
        <taxon>Alphaproteobacteria</taxon>
        <taxon>Rhodospirillales</taxon>
        <taxon>Azospirillaceae</taxon>
        <taxon>Azospirillum</taxon>
    </lineage>
</organism>
<keyword evidence="2" id="KW-1185">Reference proteome</keyword>
<dbReference type="EMBL" id="CP054621">
    <property type="protein sequence ID" value="QKS53733.1"/>
    <property type="molecule type" value="Genomic_DNA"/>
</dbReference>
<gene>
    <name evidence="1" type="ORF">HUE56_24735</name>
</gene>
<sequence>MAADFHYILSWYVRRFFYLSRRVCMLKACLGSGFLRSAAGKPRAVINPLALRRKVAEGTPFGMRGHSRAGRGIMNGTGNFAGLALLSTEIDTVRSKHDGWPFPESGH</sequence>
<name>A0A6N1AQU9_9PROT</name>
<proteinExistence type="predicted"/>
<dbReference type="KEGG" id="aoz:HUE56_24735"/>
<evidence type="ECO:0000313" key="2">
    <source>
        <dbReference type="Proteomes" id="UP000509702"/>
    </source>
</evidence>
<accession>A0A6N1AQU9</accession>
<reference evidence="1 2" key="1">
    <citation type="submission" date="2020-06" db="EMBL/GenBank/DDBJ databases">
        <title>Complete genome of Azosprillum oryzae KACC14407.</title>
        <authorList>
            <person name="Kim M."/>
            <person name="Park Y.-J."/>
            <person name="Shin J.-H."/>
        </authorList>
    </citation>
    <scope>NUCLEOTIDE SEQUENCE [LARGE SCALE GENOMIC DNA]</scope>
    <source>
        <strain evidence="1 2">KACC 14407</strain>
        <plasmid evidence="1 2">unnamed6</plasmid>
    </source>
</reference>
<dbReference type="RefSeq" id="WP_149199400.1">
    <property type="nucleotide sequence ID" value="NZ_BSOV01000039.1"/>
</dbReference>
<geneLocation type="plasmid" evidence="1 2">
    <name>unnamed6</name>
</geneLocation>
<dbReference type="Proteomes" id="UP000509702">
    <property type="component" value="Plasmid unnamed6"/>
</dbReference>
<keyword evidence="1" id="KW-0614">Plasmid</keyword>